<proteinExistence type="inferred from homology"/>
<dbReference type="Proteomes" id="UP001607302">
    <property type="component" value="Unassembled WGS sequence"/>
</dbReference>
<comment type="subcellular location">
    <subcellularLocation>
        <location evidence="1">Endoplasmic reticulum membrane</location>
        <topology evidence="1">Multi-pass membrane protein</topology>
    </subcellularLocation>
</comment>
<keyword evidence="4 12" id="KW-0812">Transmembrane</keyword>
<accession>A0ABD1ZVN2</accession>
<comment type="caution">
    <text evidence="12">The sequence shown here is derived from an EMBL/GenBank/DDBJ whole genome shotgun (WGS) entry which is preliminary data.</text>
</comment>
<keyword evidence="6" id="KW-0256">Endoplasmic reticulum</keyword>
<evidence type="ECO:0000256" key="4">
    <source>
        <dbReference type="ARBA" id="ARBA00022692"/>
    </source>
</evidence>
<evidence type="ECO:0000256" key="5">
    <source>
        <dbReference type="ARBA" id="ARBA00022703"/>
    </source>
</evidence>
<feature type="region of interest" description="Disordered" evidence="11">
    <location>
        <begin position="1"/>
        <end position="29"/>
    </location>
</feature>
<comment type="similarity">
    <text evidence="2">Belongs to the TMEM214 family.</text>
</comment>
<evidence type="ECO:0000256" key="10">
    <source>
        <dbReference type="ARBA" id="ARBA00024938"/>
    </source>
</evidence>
<dbReference type="GO" id="GO:0005789">
    <property type="term" value="C:endoplasmic reticulum membrane"/>
    <property type="evidence" value="ECO:0007669"/>
    <property type="project" value="UniProtKB-SubCell"/>
</dbReference>
<name>A0ABD1ZVN2_VESSQ</name>
<evidence type="ECO:0000256" key="1">
    <source>
        <dbReference type="ARBA" id="ARBA00004477"/>
    </source>
</evidence>
<keyword evidence="9" id="KW-0325">Glycoprotein</keyword>
<evidence type="ECO:0000256" key="2">
    <source>
        <dbReference type="ARBA" id="ARBA00007984"/>
    </source>
</evidence>
<evidence type="ECO:0000256" key="6">
    <source>
        <dbReference type="ARBA" id="ARBA00022824"/>
    </source>
</evidence>
<evidence type="ECO:0000256" key="9">
    <source>
        <dbReference type="ARBA" id="ARBA00023180"/>
    </source>
</evidence>
<evidence type="ECO:0000256" key="3">
    <source>
        <dbReference type="ARBA" id="ARBA00011720"/>
    </source>
</evidence>
<comment type="subunit">
    <text evidence="3">Constitutively interacts with CASP4; required for the localization of procaspase 4 to the ER.</text>
</comment>
<evidence type="ECO:0000313" key="12">
    <source>
        <dbReference type="EMBL" id="KAL2712425.1"/>
    </source>
</evidence>
<keyword evidence="13" id="KW-1185">Reference proteome</keyword>
<protein>
    <submittedName>
        <fullName evidence="12">Transmembrane protein 214-A</fullName>
    </submittedName>
</protein>
<keyword evidence="5" id="KW-0053">Apoptosis</keyword>
<evidence type="ECO:0000313" key="13">
    <source>
        <dbReference type="Proteomes" id="UP001607302"/>
    </source>
</evidence>
<dbReference type="PANTHER" id="PTHR13448">
    <property type="entry name" value="TRANSMEMBRANE PROTEIN 214"/>
    <property type="match status" value="1"/>
</dbReference>
<sequence length="707" mass="80669">MSSGGWEVVGKNKKDRTNGKPTKLTKAEKKKFIENAPKVEDFLPLSQVKTLYDNLDSNKENKKPPKEKDNKTKENEEKKRQQKQQQQQQQAEKKKQEPKEKPPKTIKDALNTINADDFSNILTTGRLQYPEAPLIWLKNLVAYLNIKIPIEKEDAIFSGKPKDYPLSIVPKSISSTMERAVTMAGLQTAQLFYEITLTTMATDMAKGAAVVGHKIFLQLLARVNPEMTIANISKLISVRNSYQNRKAIGLSLLWALSQAGEKDLAIGLKVWHEVMSPLLITKSYVNYVVQILNDLVFGHENVQDLSPDLYLNIIEDTYFGKYNIPLIVGKEIDISIEKLRSILFKNKNINYSKFFEILIGKINQKISQSYRDELVKALAACIITDVHCLSTWRSLYPKNLYQSNLLLTYIDNRWDSLYSKLKTKSFKETLLFFQNTNEKWKRGKEENLAHSCTKICKFEVRLFFECLLSIACCPLNIASNDIDIAILKKMTASTDKKFPWKKGCILLLLLIGTILIYDCQKHGSFEASNTGKLLKNSGITAQALKIWSVTETYTSKLAETIKDSSPEYYKAAVDFSTPYIKLGIDLYIVTRNLSIRLYNNVAAYIEKNGPIVHETIEHYLPGMIEQIQKQSIRGFQLAKSYSIIAGEKLTENFHFASHWLQTNVFIGELSPENLQNYANRAIDVTQTYASQTYDWVYEKVQSLSKVS</sequence>
<evidence type="ECO:0000256" key="11">
    <source>
        <dbReference type="SAM" id="MobiDB-lite"/>
    </source>
</evidence>
<evidence type="ECO:0000256" key="8">
    <source>
        <dbReference type="ARBA" id="ARBA00023136"/>
    </source>
</evidence>
<keyword evidence="7" id="KW-1133">Transmembrane helix</keyword>
<feature type="region of interest" description="Disordered" evidence="11">
    <location>
        <begin position="52"/>
        <end position="109"/>
    </location>
</feature>
<feature type="compositionally biased region" description="Basic and acidic residues" evidence="11">
    <location>
        <begin position="91"/>
        <end position="107"/>
    </location>
</feature>
<dbReference type="InterPro" id="IPR019308">
    <property type="entry name" value="TMEM214"/>
</dbReference>
<dbReference type="PANTHER" id="PTHR13448:SF0">
    <property type="entry name" value="TRANSMEMBRANE PROTEIN 214"/>
    <property type="match status" value="1"/>
</dbReference>
<feature type="compositionally biased region" description="Basic and acidic residues" evidence="11">
    <location>
        <begin position="56"/>
        <end position="79"/>
    </location>
</feature>
<dbReference type="Pfam" id="PF10151">
    <property type="entry name" value="TMEM214"/>
    <property type="match status" value="2"/>
</dbReference>
<keyword evidence="8" id="KW-0472">Membrane</keyword>
<reference evidence="12 13" key="1">
    <citation type="journal article" date="2024" name="Ann. Entomol. Soc. Am.">
        <title>Genomic analyses of the southern and eastern yellowjacket wasps (Hymenoptera: Vespidae) reveal evolutionary signatures of social life.</title>
        <authorList>
            <person name="Catto M.A."/>
            <person name="Caine P.B."/>
            <person name="Orr S.E."/>
            <person name="Hunt B.G."/>
            <person name="Goodisman M.A.D."/>
        </authorList>
    </citation>
    <scope>NUCLEOTIDE SEQUENCE [LARGE SCALE GENOMIC DNA]</scope>
    <source>
        <strain evidence="12">233</strain>
        <tissue evidence="12">Head and thorax</tissue>
    </source>
</reference>
<organism evidence="12 13">
    <name type="scientific">Vespula squamosa</name>
    <name type="common">Southern yellow jacket</name>
    <name type="synonym">Wasp</name>
    <dbReference type="NCBI Taxonomy" id="30214"/>
    <lineage>
        <taxon>Eukaryota</taxon>
        <taxon>Metazoa</taxon>
        <taxon>Ecdysozoa</taxon>
        <taxon>Arthropoda</taxon>
        <taxon>Hexapoda</taxon>
        <taxon>Insecta</taxon>
        <taxon>Pterygota</taxon>
        <taxon>Neoptera</taxon>
        <taxon>Endopterygota</taxon>
        <taxon>Hymenoptera</taxon>
        <taxon>Apocrita</taxon>
        <taxon>Aculeata</taxon>
        <taxon>Vespoidea</taxon>
        <taxon>Vespidae</taxon>
        <taxon>Vespinae</taxon>
        <taxon>Vespula</taxon>
    </lineage>
</organism>
<comment type="function">
    <text evidence="10">Critical mediator, in cooperation with CASP4, of endoplasmic reticulum-stress induced apoptosis. Required or the activation of CASP4 following endoplasmic reticulum stress.</text>
</comment>
<gene>
    <name evidence="12" type="ORF">V1478_017948</name>
</gene>
<dbReference type="GO" id="GO:0006915">
    <property type="term" value="P:apoptotic process"/>
    <property type="evidence" value="ECO:0007669"/>
    <property type="project" value="UniProtKB-KW"/>
</dbReference>
<evidence type="ECO:0000256" key="7">
    <source>
        <dbReference type="ARBA" id="ARBA00022989"/>
    </source>
</evidence>
<dbReference type="EMBL" id="JAUDFV010000166">
    <property type="protein sequence ID" value="KAL2712425.1"/>
    <property type="molecule type" value="Genomic_DNA"/>
</dbReference>
<dbReference type="AlphaFoldDB" id="A0ABD1ZVN2"/>